<evidence type="ECO:0000256" key="2">
    <source>
        <dbReference type="ARBA" id="ARBA00022475"/>
    </source>
</evidence>
<dbReference type="InterPro" id="IPR000620">
    <property type="entry name" value="EamA_dom"/>
</dbReference>
<feature type="transmembrane region" description="Helical" evidence="7">
    <location>
        <begin position="107"/>
        <end position="124"/>
    </location>
</feature>
<feature type="transmembrane region" description="Helical" evidence="7">
    <location>
        <begin position="136"/>
        <end position="154"/>
    </location>
</feature>
<evidence type="ECO:0000259" key="8">
    <source>
        <dbReference type="Pfam" id="PF00892"/>
    </source>
</evidence>
<evidence type="ECO:0000256" key="1">
    <source>
        <dbReference type="ARBA" id="ARBA00004651"/>
    </source>
</evidence>
<reference evidence="9 10" key="2">
    <citation type="journal article" date="2021" name="Microorganisms">
        <title>The Ever-Expanding Pseudomonas Genus: Description of 43 New Species and Partition of the Pseudomonas putida Group.</title>
        <authorList>
            <person name="Girard L."/>
            <person name="Lood C."/>
            <person name="Hofte M."/>
            <person name="Vandamme P."/>
            <person name="Rokni-Zadeh H."/>
            <person name="van Noort V."/>
            <person name="Lavigne R."/>
            <person name="De Mot R."/>
        </authorList>
    </citation>
    <scope>NUCLEOTIDE SEQUENCE [LARGE SCALE GENOMIC DNA]</scope>
    <source>
        <strain evidence="9 10">RW8P3</strain>
    </source>
</reference>
<evidence type="ECO:0000256" key="3">
    <source>
        <dbReference type="ARBA" id="ARBA00022692"/>
    </source>
</evidence>
<dbReference type="EMBL" id="CP077093">
    <property type="protein sequence ID" value="QXI31112.1"/>
    <property type="molecule type" value="Genomic_DNA"/>
</dbReference>
<evidence type="ECO:0000256" key="7">
    <source>
        <dbReference type="SAM" id="Phobius"/>
    </source>
</evidence>
<feature type="transmembrane region" description="Helical" evidence="7">
    <location>
        <begin position="304"/>
        <end position="322"/>
    </location>
</feature>
<dbReference type="AlphaFoldDB" id="A0A9E6PRG8"/>
<feature type="transmembrane region" description="Helical" evidence="7">
    <location>
        <begin position="51"/>
        <end position="71"/>
    </location>
</feature>
<comment type="subcellular location">
    <subcellularLocation>
        <location evidence="1">Cell membrane</location>
        <topology evidence="1">Multi-pass membrane protein</topology>
    </subcellularLocation>
</comment>
<feature type="transmembrane region" description="Helical" evidence="7">
    <location>
        <begin position="161"/>
        <end position="180"/>
    </location>
</feature>
<dbReference type="PANTHER" id="PTHR42920">
    <property type="entry name" value="OS03G0707200 PROTEIN-RELATED"/>
    <property type="match status" value="1"/>
</dbReference>
<evidence type="ECO:0000256" key="6">
    <source>
        <dbReference type="SAM" id="MobiDB-lite"/>
    </source>
</evidence>
<feature type="domain" description="EamA" evidence="8">
    <location>
        <begin position="189"/>
        <end position="319"/>
    </location>
</feature>
<dbReference type="Pfam" id="PF00892">
    <property type="entry name" value="EamA"/>
    <property type="match status" value="2"/>
</dbReference>
<reference evidence="9 10" key="1">
    <citation type="journal article" date="2020" name="Microorganisms">
        <title>Reliable Identification of Environmental Pseudomonas Isolates Using the rpoD Gene.</title>
        <authorList>
            <consortium name="The Broad Institute Genome Sequencing Platform"/>
            <person name="Girard L."/>
            <person name="Lood C."/>
            <person name="Rokni-Zadeh H."/>
            <person name="van Noort V."/>
            <person name="Lavigne R."/>
            <person name="De Mot R."/>
        </authorList>
    </citation>
    <scope>NUCLEOTIDE SEQUENCE [LARGE SCALE GENOMIC DNA]</scope>
    <source>
        <strain evidence="9 10">RW8P3</strain>
    </source>
</reference>
<feature type="domain" description="EamA" evidence="8">
    <location>
        <begin position="49"/>
        <end position="178"/>
    </location>
</feature>
<feature type="region of interest" description="Disordered" evidence="6">
    <location>
        <begin position="327"/>
        <end position="346"/>
    </location>
</feature>
<evidence type="ECO:0000313" key="10">
    <source>
        <dbReference type="Proteomes" id="UP000634530"/>
    </source>
</evidence>
<gene>
    <name evidence="9" type="ORF">HU752_014735</name>
</gene>
<sequence length="346" mass="36610">MHYIAHIVGLRSILPIFRRIVRLTQEARKAMAPVKSNSLIPSILRFSKAECVLILITMVWGGTFLLVQHAMTVSGPMFFVGLRFAAAASIVALFSARSLRGITTLEIKAGVFIGTAIMLGYGLQTVGLQTIPSSQSAFITALYVPFVPLLQWLVLGKRPGLMPSIGIMLAFTGLMLLSGPNGAELNFSSGEIATIISAIAIAAEIILISNYAGKVDVKRVTVVQLGTASVLAFLMIAPTQEQLPVFSWTLLFSAVGLGAASAAIQVAMNWAQKSVSPTRATLIYAGEPVWAGIAGRLAGERLPGLALVGAGLIVAAVIVSELKTKGRQTESTEPEIESEAVDSNNH</sequence>
<dbReference type="PANTHER" id="PTHR42920:SF5">
    <property type="entry name" value="EAMA DOMAIN-CONTAINING PROTEIN"/>
    <property type="match status" value="1"/>
</dbReference>
<dbReference type="SUPFAM" id="SSF103481">
    <property type="entry name" value="Multidrug resistance efflux transporter EmrE"/>
    <property type="match status" value="2"/>
</dbReference>
<keyword evidence="5 7" id="KW-0472">Membrane</keyword>
<feature type="transmembrane region" description="Helical" evidence="7">
    <location>
        <begin position="192"/>
        <end position="213"/>
    </location>
</feature>
<dbReference type="GO" id="GO:0005886">
    <property type="term" value="C:plasma membrane"/>
    <property type="evidence" value="ECO:0007669"/>
    <property type="project" value="UniProtKB-SubCell"/>
</dbReference>
<feature type="transmembrane region" description="Helical" evidence="7">
    <location>
        <begin position="220"/>
        <end position="239"/>
    </location>
</feature>
<dbReference type="InterPro" id="IPR051258">
    <property type="entry name" value="Diverse_Substrate_Transporter"/>
</dbReference>
<feature type="transmembrane region" description="Helical" evidence="7">
    <location>
        <begin position="245"/>
        <end position="268"/>
    </location>
</feature>
<accession>A0A9E6PRG8</accession>
<proteinExistence type="predicted"/>
<keyword evidence="4 7" id="KW-1133">Transmembrane helix</keyword>
<keyword evidence="3 7" id="KW-0812">Transmembrane</keyword>
<name>A0A9E6PRG8_9PSED</name>
<evidence type="ECO:0000313" key="9">
    <source>
        <dbReference type="EMBL" id="QXI31112.1"/>
    </source>
</evidence>
<feature type="transmembrane region" description="Helical" evidence="7">
    <location>
        <begin position="77"/>
        <end position="95"/>
    </location>
</feature>
<keyword evidence="10" id="KW-1185">Reference proteome</keyword>
<evidence type="ECO:0000256" key="5">
    <source>
        <dbReference type="ARBA" id="ARBA00023136"/>
    </source>
</evidence>
<dbReference type="InterPro" id="IPR037185">
    <property type="entry name" value="EmrE-like"/>
</dbReference>
<keyword evidence="2" id="KW-1003">Cell membrane</keyword>
<evidence type="ECO:0000256" key="4">
    <source>
        <dbReference type="ARBA" id="ARBA00022989"/>
    </source>
</evidence>
<dbReference type="Proteomes" id="UP000634530">
    <property type="component" value="Chromosome"/>
</dbReference>
<organism evidence="9 10">
    <name type="scientific">Pseudomonas vanderleydeniana</name>
    <dbReference type="NCBI Taxonomy" id="2745495"/>
    <lineage>
        <taxon>Bacteria</taxon>
        <taxon>Pseudomonadati</taxon>
        <taxon>Pseudomonadota</taxon>
        <taxon>Gammaproteobacteria</taxon>
        <taxon>Pseudomonadales</taxon>
        <taxon>Pseudomonadaceae</taxon>
        <taxon>Pseudomonas</taxon>
    </lineage>
</organism>
<dbReference type="KEGG" id="pvw:HU752_014735"/>
<protein>
    <submittedName>
        <fullName evidence="9">DMT family transporter</fullName>
    </submittedName>
</protein>